<feature type="transmembrane region" description="Helical" evidence="11">
    <location>
        <begin position="27"/>
        <end position="47"/>
    </location>
</feature>
<sequence>MLIWRYRGANAARQSSRPDMRSLRLRLLLGTLLWIAASIMLTGWGLGRMFQQHVARQFHAELQTHLDQLTAQLDLDAQGRPLLRLPLSDPRFQRPYSGYYWQVDSPNERGLLRSRSLWDEALSVPADQLAAGEMQRHHFIGPQDQAVVVAERKISVDGRELRLTVAADAELMNAPVARFQGTLWLALALLGGGLALAALVQVYVGLAPLRRLQAALVRVRQGDSPQLAGRFPSEVMPLVEEFNSVLGQNAEVVARARTQAGNLAHALKTPLTVLGNAAGAAENRDSELAHLVNDQVGIARRQVDYHLARARAAATARLPGARTAVQPVIAGLLRTMRRLHAERGLELRLLDMPAALAFRGEEHDLQEMLGNLLDNACKWARSRVEVEVRAEETHGQGRLLLSVADDGPGVPAGQREIILQRGMRADERTPGSGLGLAIVVDLARLYGGELRLQEAASGGLQAVLELPAAQ</sequence>
<protein>
    <recommendedName>
        <fullName evidence="3">histidine kinase</fullName>
        <ecNumber evidence="3">2.7.13.3</ecNumber>
    </recommendedName>
</protein>
<dbReference type="InterPro" id="IPR036890">
    <property type="entry name" value="HATPase_C_sf"/>
</dbReference>
<evidence type="ECO:0000256" key="1">
    <source>
        <dbReference type="ARBA" id="ARBA00000085"/>
    </source>
</evidence>
<feature type="domain" description="Histidine kinase" evidence="12">
    <location>
        <begin position="262"/>
        <end position="470"/>
    </location>
</feature>
<organism evidence="14 15">
    <name type="scientific">Sterolibacterium denitrificans</name>
    <dbReference type="NCBI Taxonomy" id="157592"/>
    <lineage>
        <taxon>Bacteria</taxon>
        <taxon>Pseudomonadati</taxon>
        <taxon>Pseudomonadota</taxon>
        <taxon>Betaproteobacteria</taxon>
        <taxon>Nitrosomonadales</taxon>
        <taxon>Sterolibacteriaceae</taxon>
        <taxon>Sterolibacterium</taxon>
    </lineage>
</organism>
<evidence type="ECO:0000313" key="15">
    <source>
        <dbReference type="Proteomes" id="UP000242886"/>
    </source>
</evidence>
<proteinExistence type="predicted"/>
<evidence type="ECO:0000256" key="3">
    <source>
        <dbReference type="ARBA" id="ARBA00012438"/>
    </source>
</evidence>
<evidence type="ECO:0000256" key="8">
    <source>
        <dbReference type="ARBA" id="ARBA00022989"/>
    </source>
</evidence>
<dbReference type="Gene3D" id="3.30.565.10">
    <property type="entry name" value="Histidine kinase-like ATPase, C-terminal domain"/>
    <property type="match status" value="1"/>
</dbReference>
<evidence type="ECO:0000256" key="9">
    <source>
        <dbReference type="ARBA" id="ARBA00023012"/>
    </source>
</evidence>
<dbReference type="Proteomes" id="UP000242886">
    <property type="component" value="Chromosome SDENCHOL"/>
</dbReference>
<dbReference type="EMBL" id="LT837803">
    <property type="protein sequence ID" value="SMB22656.1"/>
    <property type="molecule type" value="Genomic_DNA"/>
</dbReference>
<dbReference type="InterPro" id="IPR005467">
    <property type="entry name" value="His_kinase_dom"/>
</dbReference>
<dbReference type="Gene3D" id="1.10.287.130">
    <property type="match status" value="1"/>
</dbReference>
<evidence type="ECO:0000256" key="2">
    <source>
        <dbReference type="ARBA" id="ARBA00004370"/>
    </source>
</evidence>
<keyword evidence="8 11" id="KW-1133">Transmembrane helix</keyword>
<dbReference type="PRINTS" id="PR00344">
    <property type="entry name" value="BCTRLSENSOR"/>
</dbReference>
<reference evidence="14" key="1">
    <citation type="submission" date="2017-03" db="EMBL/GenBank/DDBJ databases">
        <authorList>
            <consortium name="AG Boll"/>
        </authorList>
    </citation>
    <scope>NUCLEOTIDE SEQUENCE [LARGE SCALE GENOMIC DNA]</scope>
    <source>
        <strain evidence="14">Chol</strain>
    </source>
</reference>
<dbReference type="Pfam" id="PF02518">
    <property type="entry name" value="HATPase_c"/>
    <property type="match status" value="1"/>
</dbReference>
<evidence type="ECO:0000256" key="11">
    <source>
        <dbReference type="SAM" id="Phobius"/>
    </source>
</evidence>
<evidence type="ECO:0000256" key="6">
    <source>
        <dbReference type="ARBA" id="ARBA00022692"/>
    </source>
</evidence>
<evidence type="ECO:0000256" key="10">
    <source>
        <dbReference type="ARBA" id="ARBA00023136"/>
    </source>
</evidence>
<dbReference type="PANTHER" id="PTHR45436:SF5">
    <property type="entry name" value="SENSOR HISTIDINE KINASE TRCS"/>
    <property type="match status" value="1"/>
</dbReference>
<feature type="domain" description="HAMP" evidence="13">
    <location>
        <begin position="203"/>
        <end position="254"/>
    </location>
</feature>
<keyword evidence="4" id="KW-0597">Phosphoprotein</keyword>
<dbReference type="PANTHER" id="PTHR45436">
    <property type="entry name" value="SENSOR HISTIDINE KINASE YKOH"/>
    <property type="match status" value="1"/>
</dbReference>
<dbReference type="SUPFAM" id="SSF47384">
    <property type="entry name" value="Homodimeric domain of signal transducing histidine kinase"/>
    <property type="match status" value="1"/>
</dbReference>
<accession>A0A7Z7MUE4</accession>
<keyword evidence="6 11" id="KW-0812">Transmembrane</keyword>
<dbReference type="InterPro" id="IPR003660">
    <property type="entry name" value="HAMP_dom"/>
</dbReference>
<dbReference type="InterPro" id="IPR036097">
    <property type="entry name" value="HisK_dim/P_sf"/>
</dbReference>
<dbReference type="RefSeq" id="WP_154716035.1">
    <property type="nucleotide sequence ID" value="NZ_LT837803.1"/>
</dbReference>
<dbReference type="EC" id="2.7.13.3" evidence="3"/>
<keyword evidence="9" id="KW-0902">Two-component regulatory system</keyword>
<dbReference type="GO" id="GO:0000155">
    <property type="term" value="F:phosphorelay sensor kinase activity"/>
    <property type="evidence" value="ECO:0007669"/>
    <property type="project" value="InterPro"/>
</dbReference>
<dbReference type="InterPro" id="IPR050428">
    <property type="entry name" value="TCS_sensor_his_kinase"/>
</dbReference>
<evidence type="ECO:0000256" key="7">
    <source>
        <dbReference type="ARBA" id="ARBA00022777"/>
    </source>
</evidence>
<dbReference type="AlphaFoldDB" id="A0A7Z7MUE4"/>
<evidence type="ECO:0000256" key="4">
    <source>
        <dbReference type="ARBA" id="ARBA00022553"/>
    </source>
</evidence>
<keyword evidence="5" id="KW-0808">Transferase</keyword>
<gene>
    <name evidence="14" type="ORF">SDENCHOL_10654</name>
</gene>
<dbReference type="PROSITE" id="PS50885">
    <property type="entry name" value="HAMP"/>
    <property type="match status" value="1"/>
</dbReference>
<dbReference type="SUPFAM" id="SSF55874">
    <property type="entry name" value="ATPase domain of HSP90 chaperone/DNA topoisomerase II/histidine kinase"/>
    <property type="match status" value="1"/>
</dbReference>
<evidence type="ECO:0000256" key="5">
    <source>
        <dbReference type="ARBA" id="ARBA00022679"/>
    </source>
</evidence>
<feature type="transmembrane region" description="Helical" evidence="11">
    <location>
        <begin position="182"/>
        <end position="204"/>
    </location>
</feature>
<keyword evidence="15" id="KW-1185">Reference proteome</keyword>
<name>A0A7Z7MUE4_9PROT</name>
<evidence type="ECO:0000259" key="13">
    <source>
        <dbReference type="PROSITE" id="PS50885"/>
    </source>
</evidence>
<keyword evidence="7 14" id="KW-0418">Kinase</keyword>
<comment type="subcellular location">
    <subcellularLocation>
        <location evidence="2">Membrane</location>
    </subcellularLocation>
</comment>
<dbReference type="PROSITE" id="PS50109">
    <property type="entry name" value="HIS_KIN"/>
    <property type="match status" value="1"/>
</dbReference>
<evidence type="ECO:0000259" key="12">
    <source>
        <dbReference type="PROSITE" id="PS50109"/>
    </source>
</evidence>
<dbReference type="SMART" id="SM00387">
    <property type="entry name" value="HATPase_c"/>
    <property type="match status" value="1"/>
</dbReference>
<dbReference type="GO" id="GO:0005886">
    <property type="term" value="C:plasma membrane"/>
    <property type="evidence" value="ECO:0007669"/>
    <property type="project" value="TreeGrafter"/>
</dbReference>
<dbReference type="InterPro" id="IPR004358">
    <property type="entry name" value="Sig_transdc_His_kin-like_C"/>
</dbReference>
<comment type="catalytic activity">
    <reaction evidence="1">
        <text>ATP + protein L-histidine = ADP + protein N-phospho-L-histidine.</text>
        <dbReference type="EC" id="2.7.13.3"/>
    </reaction>
</comment>
<evidence type="ECO:0000313" key="14">
    <source>
        <dbReference type="EMBL" id="SMB22656.1"/>
    </source>
</evidence>
<dbReference type="InterPro" id="IPR003594">
    <property type="entry name" value="HATPase_dom"/>
</dbReference>
<keyword evidence="10 11" id="KW-0472">Membrane</keyword>